<sequence length="52" mass="6066">MRADLGDDHIVGNFQYSILEIFDPKTKAETIVKRESFWKLALDSRTHGMNRN</sequence>
<keyword evidence="2" id="KW-1185">Reference proteome</keyword>
<dbReference type="Proteomes" id="UP001501222">
    <property type="component" value="Unassembled WGS sequence"/>
</dbReference>
<proteinExistence type="predicted"/>
<protein>
    <submittedName>
        <fullName evidence="1">Uncharacterized protein</fullName>
    </submittedName>
</protein>
<dbReference type="EMBL" id="BAABAA010000001">
    <property type="protein sequence ID" value="GAA3537116.1"/>
    <property type="molecule type" value="Genomic_DNA"/>
</dbReference>
<comment type="caution">
    <text evidence="1">The sequence shown here is derived from an EMBL/GenBank/DDBJ whole genome shotgun (WGS) entry which is preliminary data.</text>
</comment>
<gene>
    <name evidence="1" type="ORF">GCM10022235_00710</name>
</gene>
<reference evidence="2" key="1">
    <citation type="journal article" date="2019" name="Int. J. Syst. Evol. Microbiol.">
        <title>The Global Catalogue of Microorganisms (GCM) 10K type strain sequencing project: providing services to taxonomists for standard genome sequencing and annotation.</title>
        <authorList>
            <consortium name="The Broad Institute Genomics Platform"/>
            <consortium name="The Broad Institute Genome Sequencing Center for Infectious Disease"/>
            <person name="Wu L."/>
            <person name="Ma J."/>
        </authorList>
    </citation>
    <scope>NUCLEOTIDE SEQUENCE [LARGE SCALE GENOMIC DNA]</scope>
    <source>
        <strain evidence="2">JCM 16928</strain>
    </source>
</reference>
<accession>A0ABP6VNC7</accession>
<organism evidence="1 2">
    <name type="scientific">Kribbella ginsengisoli</name>
    <dbReference type="NCBI Taxonomy" id="363865"/>
    <lineage>
        <taxon>Bacteria</taxon>
        <taxon>Bacillati</taxon>
        <taxon>Actinomycetota</taxon>
        <taxon>Actinomycetes</taxon>
        <taxon>Propionibacteriales</taxon>
        <taxon>Kribbellaceae</taxon>
        <taxon>Kribbella</taxon>
    </lineage>
</organism>
<name>A0ABP6VNC7_9ACTN</name>
<dbReference type="RefSeq" id="WP_344836033.1">
    <property type="nucleotide sequence ID" value="NZ_BAABAA010000001.1"/>
</dbReference>
<evidence type="ECO:0000313" key="1">
    <source>
        <dbReference type="EMBL" id="GAA3537116.1"/>
    </source>
</evidence>
<evidence type="ECO:0000313" key="2">
    <source>
        <dbReference type="Proteomes" id="UP001501222"/>
    </source>
</evidence>